<keyword evidence="1" id="KW-0812">Transmembrane</keyword>
<dbReference type="AlphaFoldDB" id="A0A2A2IEB6"/>
<comment type="caution">
    <text evidence="2">The sequence shown here is derived from an EMBL/GenBank/DDBJ whole genome shotgun (WGS) entry which is preliminary data.</text>
</comment>
<dbReference type="RefSeq" id="WP_095655409.1">
    <property type="nucleotide sequence ID" value="NZ_NPOA01000006.1"/>
</dbReference>
<reference evidence="2 3" key="1">
    <citation type="submission" date="2017-08" db="EMBL/GenBank/DDBJ databases">
        <title>Virgibacillus indicus sp. nov. and Virgibacillus profoundi sp. nov, two moderately halophilic bacteria isolated from marine sediment by using the Microfluidic Streak Plate.</title>
        <authorList>
            <person name="Xu B."/>
            <person name="Hu B."/>
            <person name="Wang J."/>
            <person name="Zhu Y."/>
            <person name="Huang L."/>
            <person name="Du W."/>
            <person name="Huang Y."/>
        </authorList>
    </citation>
    <scope>NUCLEOTIDE SEQUENCE [LARGE SCALE GENOMIC DNA]</scope>
    <source>
        <strain evidence="2 3">IO3-P3-H5</strain>
    </source>
</reference>
<gene>
    <name evidence="2" type="ORF">CIL05_10070</name>
</gene>
<protein>
    <submittedName>
        <fullName evidence="2">Uncharacterized protein</fullName>
    </submittedName>
</protein>
<dbReference type="EMBL" id="NPOA01000006">
    <property type="protein sequence ID" value="PAV29708.1"/>
    <property type="molecule type" value="Genomic_DNA"/>
</dbReference>
<organism evidence="2 3">
    <name type="scientific">Virgibacillus profundi</name>
    <dbReference type="NCBI Taxonomy" id="2024555"/>
    <lineage>
        <taxon>Bacteria</taxon>
        <taxon>Bacillati</taxon>
        <taxon>Bacillota</taxon>
        <taxon>Bacilli</taxon>
        <taxon>Bacillales</taxon>
        <taxon>Bacillaceae</taxon>
        <taxon>Virgibacillus</taxon>
    </lineage>
</organism>
<sequence length="167" mass="19374">MNRNITVAEKLFVTGLGLILLFMLFHDWLPLGNLNDIHGIQEVNTLKELIVNTIINVVSILVVTVIALLFIGKRYPIWAKVWLIIHLGSIFYGALSAWWIPYLFGAVNERIERYSMMFGETHTFLPVMNGIVLNTIHVLFHLILLITWILSIYISFKFRNMYREAVK</sequence>
<evidence type="ECO:0000313" key="3">
    <source>
        <dbReference type="Proteomes" id="UP000218887"/>
    </source>
</evidence>
<keyword evidence="1" id="KW-1133">Transmembrane helix</keyword>
<dbReference type="OrthoDB" id="2876726at2"/>
<feature type="transmembrane region" description="Helical" evidence="1">
    <location>
        <begin position="12"/>
        <end position="29"/>
    </location>
</feature>
<feature type="transmembrane region" description="Helical" evidence="1">
    <location>
        <begin position="124"/>
        <end position="154"/>
    </location>
</feature>
<evidence type="ECO:0000313" key="2">
    <source>
        <dbReference type="EMBL" id="PAV29708.1"/>
    </source>
</evidence>
<name>A0A2A2IEB6_9BACI</name>
<evidence type="ECO:0000256" key="1">
    <source>
        <dbReference type="SAM" id="Phobius"/>
    </source>
</evidence>
<proteinExistence type="predicted"/>
<dbReference type="Proteomes" id="UP000218887">
    <property type="component" value="Unassembled WGS sequence"/>
</dbReference>
<feature type="transmembrane region" description="Helical" evidence="1">
    <location>
        <begin position="49"/>
        <end position="71"/>
    </location>
</feature>
<accession>A0A2A2IEB6</accession>
<keyword evidence="1" id="KW-0472">Membrane</keyword>
<keyword evidence="3" id="KW-1185">Reference proteome</keyword>
<feature type="transmembrane region" description="Helical" evidence="1">
    <location>
        <begin position="83"/>
        <end position="104"/>
    </location>
</feature>